<name>A0A433QJ03_9FUNG</name>
<sequence>MFRGFLKLGLFQLMLFLTSSLSEMTRCRIRQTKQDQVERLLCAVTLCSVGKKGFATWPHDL</sequence>
<dbReference type="EMBL" id="RBNJ01004672">
    <property type="protein sequence ID" value="RUS29806.1"/>
    <property type="molecule type" value="Genomic_DNA"/>
</dbReference>
<keyword evidence="3" id="KW-1185">Reference proteome</keyword>
<comment type="caution">
    <text evidence="2">The sequence shown here is derived from an EMBL/GenBank/DDBJ whole genome shotgun (WGS) entry which is preliminary data.</text>
</comment>
<proteinExistence type="predicted"/>
<keyword evidence="1" id="KW-0732">Signal</keyword>
<evidence type="ECO:0000256" key="1">
    <source>
        <dbReference type="SAM" id="SignalP"/>
    </source>
</evidence>
<dbReference type="Proteomes" id="UP000274822">
    <property type="component" value="Unassembled WGS sequence"/>
</dbReference>
<evidence type="ECO:0000313" key="2">
    <source>
        <dbReference type="EMBL" id="RUS29806.1"/>
    </source>
</evidence>
<dbReference type="AlphaFoldDB" id="A0A433QJ03"/>
<feature type="signal peptide" evidence="1">
    <location>
        <begin position="1"/>
        <end position="22"/>
    </location>
</feature>
<protein>
    <submittedName>
        <fullName evidence="2">Uncharacterized protein</fullName>
    </submittedName>
</protein>
<feature type="chain" id="PRO_5019027468" evidence="1">
    <location>
        <begin position="23"/>
        <end position="61"/>
    </location>
</feature>
<reference evidence="2 3" key="1">
    <citation type="journal article" date="2018" name="New Phytol.">
        <title>Phylogenomics of Endogonaceae and evolution of mycorrhizas within Mucoromycota.</title>
        <authorList>
            <person name="Chang Y."/>
            <person name="Desiro A."/>
            <person name="Na H."/>
            <person name="Sandor L."/>
            <person name="Lipzen A."/>
            <person name="Clum A."/>
            <person name="Barry K."/>
            <person name="Grigoriev I.V."/>
            <person name="Martin F.M."/>
            <person name="Stajich J.E."/>
            <person name="Smith M.E."/>
            <person name="Bonito G."/>
            <person name="Spatafora J.W."/>
        </authorList>
    </citation>
    <scope>NUCLEOTIDE SEQUENCE [LARGE SCALE GENOMIC DNA]</scope>
    <source>
        <strain evidence="2 3">AD002</strain>
    </source>
</reference>
<organism evidence="2 3">
    <name type="scientific">Jimgerdemannia flammicorona</name>
    <dbReference type="NCBI Taxonomy" id="994334"/>
    <lineage>
        <taxon>Eukaryota</taxon>
        <taxon>Fungi</taxon>
        <taxon>Fungi incertae sedis</taxon>
        <taxon>Mucoromycota</taxon>
        <taxon>Mucoromycotina</taxon>
        <taxon>Endogonomycetes</taxon>
        <taxon>Endogonales</taxon>
        <taxon>Endogonaceae</taxon>
        <taxon>Jimgerdemannia</taxon>
    </lineage>
</organism>
<gene>
    <name evidence="2" type="ORF">BC938DRAFT_480225</name>
</gene>
<evidence type="ECO:0000313" key="3">
    <source>
        <dbReference type="Proteomes" id="UP000274822"/>
    </source>
</evidence>
<accession>A0A433QJ03</accession>